<evidence type="ECO:0000256" key="3">
    <source>
        <dbReference type="ARBA" id="ARBA00022448"/>
    </source>
</evidence>
<keyword evidence="6 9" id="KW-0812">Transmembrane</keyword>
<dbReference type="CDD" id="cd06261">
    <property type="entry name" value="TM_PBP2"/>
    <property type="match status" value="1"/>
</dbReference>
<dbReference type="OrthoDB" id="9785113at2"/>
<comment type="subcellular location">
    <subcellularLocation>
        <location evidence="1 9">Cell membrane</location>
        <topology evidence="1 9">Multi-pass membrane protein</topology>
    </subcellularLocation>
</comment>
<organism evidence="11 12">
    <name type="scientific">Sulfobacillus thermosulfidooxidans (strain DSM 9293 / VKM B-1269 / AT-1)</name>
    <dbReference type="NCBI Taxonomy" id="929705"/>
    <lineage>
        <taxon>Bacteria</taxon>
        <taxon>Bacillati</taxon>
        <taxon>Bacillota</taxon>
        <taxon>Clostridia</taxon>
        <taxon>Eubacteriales</taxon>
        <taxon>Clostridiales Family XVII. Incertae Sedis</taxon>
        <taxon>Sulfobacillus</taxon>
    </lineage>
</organism>
<feature type="transmembrane region" description="Helical" evidence="9">
    <location>
        <begin position="104"/>
        <end position="128"/>
    </location>
</feature>
<dbReference type="InterPro" id="IPR035906">
    <property type="entry name" value="MetI-like_sf"/>
</dbReference>
<evidence type="ECO:0000256" key="8">
    <source>
        <dbReference type="ARBA" id="ARBA00023136"/>
    </source>
</evidence>
<evidence type="ECO:0000256" key="2">
    <source>
        <dbReference type="ARBA" id="ARBA00007069"/>
    </source>
</evidence>
<evidence type="ECO:0000256" key="4">
    <source>
        <dbReference type="ARBA" id="ARBA00022475"/>
    </source>
</evidence>
<evidence type="ECO:0000259" key="10">
    <source>
        <dbReference type="PROSITE" id="PS50928"/>
    </source>
</evidence>
<comment type="similarity">
    <text evidence="2">Belongs to the binding-protein-dependent transport system permease family. CysTW subfamily.</text>
</comment>
<dbReference type="RefSeq" id="WP_051351144.1">
    <property type="nucleotide sequence ID" value="NZ_FWWY01000001.1"/>
</dbReference>
<feature type="domain" description="ABC transmembrane type-1" evidence="10">
    <location>
        <begin position="64"/>
        <end position="273"/>
    </location>
</feature>
<feature type="transmembrane region" description="Helical" evidence="9">
    <location>
        <begin position="254"/>
        <end position="272"/>
    </location>
</feature>
<evidence type="ECO:0000256" key="7">
    <source>
        <dbReference type="ARBA" id="ARBA00022989"/>
    </source>
</evidence>
<feature type="transmembrane region" description="Helical" evidence="9">
    <location>
        <begin position="12"/>
        <end position="38"/>
    </location>
</feature>
<dbReference type="PANTHER" id="PTHR30425">
    <property type="entry name" value="PHOSPHATE TRANSPORT SYSTEM PERMEASE PROTEIN PST"/>
    <property type="match status" value="1"/>
</dbReference>
<dbReference type="InterPro" id="IPR000515">
    <property type="entry name" value="MetI-like"/>
</dbReference>
<dbReference type="GO" id="GO:0005886">
    <property type="term" value="C:plasma membrane"/>
    <property type="evidence" value="ECO:0007669"/>
    <property type="project" value="UniProtKB-SubCell"/>
</dbReference>
<keyword evidence="8 9" id="KW-0472">Membrane</keyword>
<evidence type="ECO:0000313" key="11">
    <source>
        <dbReference type="EMBL" id="SMC02712.1"/>
    </source>
</evidence>
<dbReference type="EMBL" id="FWWY01000001">
    <property type="protein sequence ID" value="SMC02712.1"/>
    <property type="molecule type" value="Genomic_DNA"/>
</dbReference>
<dbReference type="SUPFAM" id="SSF161098">
    <property type="entry name" value="MetI-like"/>
    <property type="match status" value="1"/>
</dbReference>
<gene>
    <name evidence="11" type="ORF">SAMN00768000_0725</name>
</gene>
<dbReference type="PROSITE" id="PS50928">
    <property type="entry name" value="ABC_TM1"/>
    <property type="match status" value="1"/>
</dbReference>
<dbReference type="Proteomes" id="UP000192660">
    <property type="component" value="Unassembled WGS sequence"/>
</dbReference>
<keyword evidence="3 9" id="KW-0813">Transport</keyword>
<keyword evidence="12" id="KW-1185">Reference proteome</keyword>
<feature type="transmembrane region" description="Helical" evidence="9">
    <location>
        <begin position="58"/>
        <end position="83"/>
    </location>
</feature>
<evidence type="ECO:0000256" key="5">
    <source>
        <dbReference type="ARBA" id="ARBA00022592"/>
    </source>
</evidence>
<reference evidence="12" key="1">
    <citation type="submission" date="2017-04" db="EMBL/GenBank/DDBJ databases">
        <authorList>
            <person name="Varghese N."/>
            <person name="Submissions S."/>
        </authorList>
    </citation>
    <scope>NUCLEOTIDE SEQUENCE [LARGE SCALE GENOMIC DNA]</scope>
    <source>
        <strain evidence="12">DSM 9293</strain>
    </source>
</reference>
<dbReference type="PANTHER" id="PTHR30425:SF1">
    <property type="entry name" value="PHOSPHATE TRANSPORT SYSTEM PERMEASE PROTEIN PSTC"/>
    <property type="match status" value="1"/>
</dbReference>
<evidence type="ECO:0000313" key="12">
    <source>
        <dbReference type="Proteomes" id="UP000192660"/>
    </source>
</evidence>
<keyword evidence="4" id="KW-1003">Cell membrane</keyword>
<name>A0A1W1W937_SULTA</name>
<evidence type="ECO:0000256" key="9">
    <source>
        <dbReference type="RuleBase" id="RU363032"/>
    </source>
</evidence>
<sequence>MITMDKIMDQLTHFSLALFVVVWLFVVGIIIQGSWQFIHHHGLSPIVSSQWSPLHGQFGLWSFILGSIMVTVLALALALPWSLSLSVLGARILRGVWQKQFVRFLTLFVSIPSVLYGWWGLTVIVPWVRRLSGTSGYGPFSASVVLALMILPTFSILSLEALRHVPPSYIEGSMALGATEDQTLWAIILPTARPRIIQAALIALARGLGETIAVQMVIGGQPHLSSIFHPAATLTTQLLTDLPLLPPGTEGHHVLDFMALWLMILMLGIVWMESRFRGVHND</sequence>
<proteinExistence type="inferred from homology"/>
<accession>A0A1W1W937</accession>
<keyword evidence="5" id="KW-0592">Phosphate transport</keyword>
<feature type="transmembrane region" description="Helical" evidence="9">
    <location>
        <begin position="140"/>
        <end position="159"/>
    </location>
</feature>
<evidence type="ECO:0000256" key="6">
    <source>
        <dbReference type="ARBA" id="ARBA00022692"/>
    </source>
</evidence>
<dbReference type="Gene3D" id="1.10.3720.10">
    <property type="entry name" value="MetI-like"/>
    <property type="match status" value="1"/>
</dbReference>
<protein>
    <submittedName>
        <fullName evidence="11">Phosphate ABC transporter membrane protein 1, PhoT family</fullName>
    </submittedName>
</protein>
<evidence type="ECO:0000256" key="1">
    <source>
        <dbReference type="ARBA" id="ARBA00004651"/>
    </source>
</evidence>
<dbReference type="GO" id="GO:0055085">
    <property type="term" value="P:transmembrane transport"/>
    <property type="evidence" value="ECO:0007669"/>
    <property type="project" value="InterPro"/>
</dbReference>
<dbReference type="GO" id="GO:0006817">
    <property type="term" value="P:phosphate ion transport"/>
    <property type="evidence" value="ECO:0007669"/>
    <property type="project" value="UniProtKB-KW"/>
</dbReference>
<keyword evidence="7 9" id="KW-1133">Transmembrane helix</keyword>
<dbReference type="InterPro" id="IPR051124">
    <property type="entry name" value="Phosphate_Transport_Permease"/>
</dbReference>
<dbReference type="Pfam" id="PF00528">
    <property type="entry name" value="BPD_transp_1"/>
    <property type="match status" value="1"/>
</dbReference>
<dbReference type="AlphaFoldDB" id="A0A1W1W937"/>
<dbReference type="STRING" id="28034.BFX07_05220"/>